<keyword evidence="2" id="KW-1185">Reference proteome</keyword>
<evidence type="ECO:0000313" key="1">
    <source>
        <dbReference type="EMBL" id="CAD7702546.1"/>
    </source>
</evidence>
<dbReference type="Proteomes" id="UP000708148">
    <property type="component" value="Unassembled WGS sequence"/>
</dbReference>
<dbReference type="AlphaFoldDB" id="A0A8S1J547"/>
<protein>
    <submittedName>
        <fullName evidence="1">Uncharacterized protein</fullName>
    </submittedName>
</protein>
<name>A0A8S1J547_9CHLO</name>
<gene>
    <name evidence="1" type="ORF">OSTQU699_LOCUS7903</name>
</gene>
<reference evidence="1" key="1">
    <citation type="submission" date="2020-12" db="EMBL/GenBank/DDBJ databases">
        <authorList>
            <person name="Iha C."/>
        </authorList>
    </citation>
    <scope>NUCLEOTIDE SEQUENCE</scope>
</reference>
<proteinExistence type="predicted"/>
<comment type="caution">
    <text evidence="1">The sequence shown here is derived from an EMBL/GenBank/DDBJ whole genome shotgun (WGS) entry which is preliminary data.</text>
</comment>
<sequence length="139" mass="15761">MTATLKCERECRKQIGTCRMDKRWEVVGIVLAAFLLVDSQLVAEILVKRVSGRTLGTASFENVLWVTVLRHLLERCSSTTTTPGYLMSAQGYFWLLVCATPSAHIIQSDLDSLVCDCLRPFHYQRHANWVHMLAYNTLA</sequence>
<accession>A0A8S1J547</accession>
<evidence type="ECO:0000313" key="2">
    <source>
        <dbReference type="Proteomes" id="UP000708148"/>
    </source>
</evidence>
<organism evidence="1 2">
    <name type="scientific">Ostreobium quekettii</name>
    <dbReference type="NCBI Taxonomy" id="121088"/>
    <lineage>
        <taxon>Eukaryota</taxon>
        <taxon>Viridiplantae</taxon>
        <taxon>Chlorophyta</taxon>
        <taxon>core chlorophytes</taxon>
        <taxon>Ulvophyceae</taxon>
        <taxon>TCBD clade</taxon>
        <taxon>Bryopsidales</taxon>
        <taxon>Ostreobineae</taxon>
        <taxon>Ostreobiaceae</taxon>
        <taxon>Ostreobium</taxon>
    </lineage>
</organism>
<dbReference type="EMBL" id="CAJHUC010001864">
    <property type="protein sequence ID" value="CAD7702546.1"/>
    <property type="molecule type" value="Genomic_DNA"/>
</dbReference>